<organism evidence="13 14">
    <name type="scientific">Nocardiopsis suaedae</name>
    <dbReference type="NCBI Taxonomy" id="3018444"/>
    <lineage>
        <taxon>Bacteria</taxon>
        <taxon>Bacillati</taxon>
        <taxon>Actinomycetota</taxon>
        <taxon>Actinomycetes</taxon>
        <taxon>Streptosporangiales</taxon>
        <taxon>Nocardiopsidaceae</taxon>
        <taxon>Nocardiopsis</taxon>
    </lineage>
</organism>
<evidence type="ECO:0000313" key="13">
    <source>
        <dbReference type="EMBL" id="MDA2808518.1"/>
    </source>
</evidence>
<keyword evidence="6 12" id="KW-0812">Transmembrane</keyword>
<comment type="caution">
    <text evidence="13">The sequence shown here is derived from an EMBL/GenBank/DDBJ whole genome shotgun (WGS) entry which is preliminary data.</text>
</comment>
<evidence type="ECO:0000256" key="10">
    <source>
        <dbReference type="ARBA" id="ARBA00023004"/>
    </source>
</evidence>
<feature type="transmembrane region" description="Helical" evidence="12">
    <location>
        <begin position="345"/>
        <end position="369"/>
    </location>
</feature>
<evidence type="ECO:0000256" key="5">
    <source>
        <dbReference type="ARBA" id="ARBA00022617"/>
    </source>
</evidence>
<dbReference type="EMBL" id="JAQFWP010000088">
    <property type="protein sequence ID" value="MDA2808518.1"/>
    <property type="molecule type" value="Genomic_DNA"/>
</dbReference>
<comment type="similarity">
    <text evidence="2 12">Belongs to the cytochrome ubiquinol oxidase subunit 1 family.</text>
</comment>
<dbReference type="InterPro" id="IPR002585">
    <property type="entry name" value="Cyt-d_ubiquinol_oxidase_su_1"/>
</dbReference>
<name>A0ABT4TUY4_9ACTN</name>
<feature type="transmembrane region" description="Helical" evidence="12">
    <location>
        <begin position="432"/>
        <end position="455"/>
    </location>
</feature>
<keyword evidence="3 12" id="KW-0813">Transport</keyword>
<feature type="transmembrane region" description="Helical" evidence="12">
    <location>
        <begin position="381"/>
        <end position="403"/>
    </location>
</feature>
<feature type="transmembrane region" description="Helical" evidence="12">
    <location>
        <begin position="183"/>
        <end position="204"/>
    </location>
</feature>
<keyword evidence="4 12" id="KW-1003">Cell membrane</keyword>
<evidence type="ECO:0000256" key="6">
    <source>
        <dbReference type="ARBA" id="ARBA00022692"/>
    </source>
</evidence>
<evidence type="ECO:0000256" key="1">
    <source>
        <dbReference type="ARBA" id="ARBA00004651"/>
    </source>
</evidence>
<feature type="transmembrane region" description="Helical" evidence="12">
    <location>
        <begin position="234"/>
        <end position="252"/>
    </location>
</feature>
<evidence type="ECO:0000313" key="14">
    <source>
        <dbReference type="Proteomes" id="UP001165685"/>
    </source>
</evidence>
<dbReference type="PIRSF" id="PIRSF006446">
    <property type="entry name" value="Cyt_quinol_oxidase_1"/>
    <property type="match status" value="1"/>
</dbReference>
<keyword evidence="5 12" id="KW-0349">Heme</keyword>
<evidence type="ECO:0000256" key="4">
    <source>
        <dbReference type="ARBA" id="ARBA00022475"/>
    </source>
</evidence>
<dbReference type="Pfam" id="PF01654">
    <property type="entry name" value="Cyt_bd_oxida_I"/>
    <property type="match status" value="1"/>
</dbReference>
<keyword evidence="14" id="KW-1185">Reference proteome</keyword>
<feature type="transmembrane region" description="Helical" evidence="12">
    <location>
        <begin position="53"/>
        <end position="71"/>
    </location>
</feature>
<keyword evidence="7 12" id="KW-0479">Metal-binding</keyword>
<evidence type="ECO:0000256" key="9">
    <source>
        <dbReference type="ARBA" id="ARBA00022989"/>
    </source>
</evidence>
<protein>
    <submittedName>
        <fullName evidence="13">Cytochrome ubiquinol oxidase subunit I</fullName>
    </submittedName>
</protein>
<sequence length="483" mass="53394">MEALDLARWQFGITTIYHFLFVPLTIGLSVIVASLQTAWYRTGRHEYLRATKFFGKLFLINFAMGVVTGIVQEFQFGMNWSEYSRFVGDVFGAPLAMEALLAFFLESTFIGLWIFGWDRLPRGVHLACIWLAAIGTNLSAYFILAANAWMRHPVGFTVNPENGRTELTSIWAVLSNTQAWSTYLHVVSAAFITAGMFVAAVSAFKLWRNRRHGDTGEKGTAPPKGDHELFRKSLRAGMVVTLLAGVVVVYSGDHQAKLAAEYEPMKLAAAEAHWETEEGAPFSTFAVGDTDSGVNTIDITIPRVLSFLATGTIDGTVEGMNDLQAQYNEEYAEYGEVDYIPNVFILYWSFRLMIGFGLFGVAVSALGLWLTRKRRLPHTRWFYYAAIAALPATLAANIFGWVLTEMGRQPWTVHGELLTAMSVSPGVSLGQVAFSLAVFTLIYGVLAVVEAGLLWRYVKAGPSHVVPEPKDGEDTGDVPAFVY</sequence>
<proteinExistence type="inferred from homology"/>
<evidence type="ECO:0000256" key="11">
    <source>
        <dbReference type="ARBA" id="ARBA00023136"/>
    </source>
</evidence>
<comment type="subcellular location">
    <subcellularLocation>
        <location evidence="1">Cell membrane</location>
        <topology evidence="1">Multi-pass membrane protein</topology>
    </subcellularLocation>
</comment>
<evidence type="ECO:0000256" key="12">
    <source>
        <dbReference type="PIRNR" id="PIRNR006446"/>
    </source>
</evidence>
<dbReference type="Proteomes" id="UP001165685">
    <property type="component" value="Unassembled WGS sequence"/>
</dbReference>
<keyword evidence="11 12" id="KW-0472">Membrane</keyword>
<reference evidence="13" key="1">
    <citation type="submission" date="2023-01" db="EMBL/GenBank/DDBJ databases">
        <title>Draft genome sequence of Nocardiopsis sp. LSu2-4 isolated from halophytes.</title>
        <authorList>
            <person name="Duangmal K."/>
            <person name="Chantavorakit T."/>
        </authorList>
    </citation>
    <scope>NUCLEOTIDE SEQUENCE</scope>
    <source>
        <strain evidence="13">LSu2-4</strain>
    </source>
</reference>
<keyword evidence="9 12" id="KW-1133">Transmembrane helix</keyword>
<dbReference type="PANTHER" id="PTHR30365:SF15">
    <property type="entry name" value="CYTOCHROME BD UBIQUINOL OXIDASE SUBUNIT 1"/>
    <property type="match status" value="1"/>
</dbReference>
<keyword evidence="8 12" id="KW-0249">Electron transport</keyword>
<accession>A0ABT4TUY4</accession>
<evidence type="ECO:0000256" key="3">
    <source>
        <dbReference type="ARBA" id="ARBA00022448"/>
    </source>
</evidence>
<dbReference type="RefSeq" id="WP_270681107.1">
    <property type="nucleotide sequence ID" value="NZ_JAQFWP010000088.1"/>
</dbReference>
<feature type="transmembrane region" description="Helical" evidence="12">
    <location>
        <begin position="91"/>
        <end position="115"/>
    </location>
</feature>
<feature type="transmembrane region" description="Helical" evidence="12">
    <location>
        <begin position="127"/>
        <end position="150"/>
    </location>
</feature>
<evidence type="ECO:0000256" key="2">
    <source>
        <dbReference type="ARBA" id="ARBA00009819"/>
    </source>
</evidence>
<keyword evidence="10 12" id="KW-0408">Iron</keyword>
<feature type="transmembrane region" description="Helical" evidence="12">
    <location>
        <begin position="16"/>
        <end position="41"/>
    </location>
</feature>
<gene>
    <name evidence="13" type="ORF">O4U47_28680</name>
</gene>
<evidence type="ECO:0000256" key="8">
    <source>
        <dbReference type="ARBA" id="ARBA00022982"/>
    </source>
</evidence>
<dbReference type="PANTHER" id="PTHR30365">
    <property type="entry name" value="CYTOCHROME D UBIQUINOL OXIDASE"/>
    <property type="match status" value="1"/>
</dbReference>
<evidence type="ECO:0000256" key="7">
    <source>
        <dbReference type="ARBA" id="ARBA00022723"/>
    </source>
</evidence>